<dbReference type="EMBL" id="AORV01000010">
    <property type="protein sequence ID" value="EMS73918.1"/>
    <property type="molecule type" value="Genomic_DNA"/>
</dbReference>
<feature type="domain" description="NADPH-dependent FMN reductase-like" evidence="1">
    <location>
        <begin position="1"/>
        <end position="143"/>
    </location>
</feature>
<organism evidence="2 3">
    <name type="scientific">Ruminiclostridium cellobioparum subsp. termitidis CT1112</name>
    <dbReference type="NCBI Taxonomy" id="1195236"/>
    <lineage>
        <taxon>Bacteria</taxon>
        <taxon>Bacillati</taxon>
        <taxon>Bacillota</taxon>
        <taxon>Clostridia</taxon>
        <taxon>Eubacteriales</taxon>
        <taxon>Oscillospiraceae</taxon>
        <taxon>Ruminiclostridium</taxon>
    </lineage>
</organism>
<dbReference type="PANTHER" id="PTHR43741">
    <property type="entry name" value="FMN-DEPENDENT NADH-AZOREDUCTASE 1"/>
    <property type="match status" value="1"/>
</dbReference>
<dbReference type="GO" id="GO:0016491">
    <property type="term" value="F:oxidoreductase activity"/>
    <property type="evidence" value="ECO:0007669"/>
    <property type="project" value="InterPro"/>
</dbReference>
<dbReference type="InterPro" id="IPR005025">
    <property type="entry name" value="FMN_Rdtase-like_dom"/>
</dbReference>
<sequence length="237" mass="27288">MKICVIHGSPRKGNTYKTTQIFMEQLRKNAQLEIVEFYLPRALPYFCCGCCNCYDESADKCPHAQYTQPIEQAMKEADGLVLTSPVYVLAESGAIKSFMDHFGYIYLPHRPMEEMFSKVAMVISTTAGAGTGKAIKAVSRTLRYWGVKRIYSLGLTVFTKNWEDMKAGKQIKLQKLIGKKADMFHKALVNRKKIPATIFIKFMFMYIKKVMRDYEDGHTDKKYWLQKGWLTGQNKPF</sequence>
<protein>
    <submittedName>
        <fullName evidence="2">NADPH-dependent FMN reductase</fullName>
    </submittedName>
</protein>
<dbReference type="PANTHER" id="PTHR43741:SF4">
    <property type="entry name" value="FMN-DEPENDENT NADH:QUINONE OXIDOREDUCTASE"/>
    <property type="match status" value="1"/>
</dbReference>
<accession>S0FZG0</accession>
<proteinExistence type="predicted"/>
<dbReference type="AlphaFoldDB" id="S0FZG0"/>
<dbReference type="InterPro" id="IPR029039">
    <property type="entry name" value="Flavoprotein-like_sf"/>
</dbReference>
<dbReference type="InterPro" id="IPR050104">
    <property type="entry name" value="FMN-dep_NADH:Q_OxRdtase_AzoR1"/>
</dbReference>
<keyword evidence="3" id="KW-1185">Reference proteome</keyword>
<reference evidence="2 3" key="1">
    <citation type="journal article" date="2013" name="Genome Announc.">
        <title>Draft Genome Sequence of the Cellulolytic, Mesophilic, Anaerobic Bacterium Clostridium termitidis Strain CT1112 (DSM 5398).</title>
        <authorList>
            <person name="Lal S."/>
            <person name="Ramachandran U."/>
            <person name="Zhang X."/>
            <person name="Munir R."/>
            <person name="Sparling R."/>
            <person name="Levin D.B."/>
        </authorList>
    </citation>
    <scope>NUCLEOTIDE SEQUENCE [LARGE SCALE GENOMIC DNA]</scope>
    <source>
        <strain evidence="2 3">CT1112</strain>
    </source>
</reference>
<comment type="caution">
    <text evidence="2">The sequence shown here is derived from an EMBL/GenBank/DDBJ whole genome shotgun (WGS) entry which is preliminary data.</text>
</comment>
<dbReference type="Gene3D" id="3.40.50.360">
    <property type="match status" value="1"/>
</dbReference>
<dbReference type="Proteomes" id="UP000014155">
    <property type="component" value="Unassembled WGS sequence"/>
</dbReference>
<evidence type="ECO:0000259" key="1">
    <source>
        <dbReference type="Pfam" id="PF03358"/>
    </source>
</evidence>
<dbReference type="eggNOG" id="COG0655">
    <property type="taxonomic scope" value="Bacteria"/>
</dbReference>
<dbReference type="SUPFAM" id="SSF52218">
    <property type="entry name" value="Flavoproteins"/>
    <property type="match status" value="1"/>
</dbReference>
<name>S0FZG0_RUMCE</name>
<evidence type="ECO:0000313" key="2">
    <source>
        <dbReference type="EMBL" id="EMS73918.1"/>
    </source>
</evidence>
<dbReference type="PATRIC" id="fig|1195236.3.peg.343"/>
<dbReference type="STRING" id="1195236.CTER_5542"/>
<dbReference type="RefSeq" id="WP_004623248.1">
    <property type="nucleotide sequence ID" value="NZ_AORV01000010.1"/>
</dbReference>
<gene>
    <name evidence="2" type="ORF">CTER_5542</name>
</gene>
<dbReference type="Pfam" id="PF03358">
    <property type="entry name" value="FMN_red"/>
    <property type="match status" value="1"/>
</dbReference>
<evidence type="ECO:0000313" key="3">
    <source>
        <dbReference type="Proteomes" id="UP000014155"/>
    </source>
</evidence>